<dbReference type="GO" id="GO:0044781">
    <property type="term" value="P:bacterial-type flagellum organization"/>
    <property type="evidence" value="ECO:0007669"/>
    <property type="project" value="InterPro"/>
</dbReference>
<dbReference type="Pfam" id="PF07309">
    <property type="entry name" value="FlaF"/>
    <property type="match status" value="1"/>
</dbReference>
<dbReference type="AlphaFoldDB" id="A0A512INH0"/>
<organism evidence="1 2">
    <name type="scientific">Methylobacterium haplocladii</name>
    <dbReference type="NCBI Taxonomy" id="1176176"/>
    <lineage>
        <taxon>Bacteria</taxon>
        <taxon>Pseudomonadati</taxon>
        <taxon>Pseudomonadota</taxon>
        <taxon>Alphaproteobacteria</taxon>
        <taxon>Hyphomicrobiales</taxon>
        <taxon>Methylobacteriaceae</taxon>
        <taxon>Methylobacterium</taxon>
    </lineage>
</organism>
<dbReference type="NCBIfam" id="NF009435">
    <property type="entry name" value="PRK12794.1"/>
    <property type="match status" value="1"/>
</dbReference>
<dbReference type="Proteomes" id="UP000321258">
    <property type="component" value="Unassembled WGS sequence"/>
</dbReference>
<protein>
    <recommendedName>
        <fullName evidence="3">Flagellar biosynthesis regulatory protein FlaF</fullName>
    </recommendedName>
</protein>
<evidence type="ECO:0000313" key="1">
    <source>
        <dbReference type="EMBL" id="GEO99192.1"/>
    </source>
</evidence>
<proteinExistence type="predicted"/>
<evidence type="ECO:0000313" key="2">
    <source>
        <dbReference type="Proteomes" id="UP000321258"/>
    </source>
</evidence>
<name>A0A512INH0_9HYPH</name>
<accession>A0A512INH0</accession>
<keyword evidence="2" id="KW-1185">Reference proteome</keyword>
<comment type="caution">
    <text evidence="1">The sequence shown here is derived from an EMBL/GenBank/DDBJ whole genome shotgun (WGS) entry which is preliminary data.</text>
</comment>
<sequence>MMQGANAYAKVARSALSPREAEAAVLLKAAGRLQAFSGQELSSSAGLNEALMFNQKVWTILAGAVADPTNPLPDEIRQNVTNIAVYVFRTIIDVMIEPSARKLDALVSLNHHLAAGLQGSPVPSAS</sequence>
<dbReference type="OrthoDB" id="8563081at2"/>
<dbReference type="RefSeq" id="WP_147078088.1">
    <property type="nucleotide sequence ID" value="NZ_BPQN01000016.1"/>
</dbReference>
<evidence type="ECO:0008006" key="3">
    <source>
        <dbReference type="Google" id="ProtNLM"/>
    </source>
</evidence>
<reference evidence="1 2" key="1">
    <citation type="submission" date="2019-07" db="EMBL/GenBank/DDBJ databases">
        <title>Whole genome shotgun sequence of Methylobacterium haplocladii NBRC 107714.</title>
        <authorList>
            <person name="Hosoyama A."/>
            <person name="Uohara A."/>
            <person name="Ohji S."/>
            <person name="Ichikawa N."/>
        </authorList>
    </citation>
    <scope>NUCLEOTIDE SEQUENCE [LARGE SCALE GENOMIC DNA]</scope>
    <source>
        <strain evidence="1 2">NBRC 107714</strain>
    </source>
</reference>
<dbReference type="EMBL" id="BJZT01000014">
    <property type="protein sequence ID" value="GEO99192.1"/>
    <property type="molecule type" value="Genomic_DNA"/>
</dbReference>
<dbReference type="InterPro" id="IPR010845">
    <property type="entry name" value="FlaF"/>
</dbReference>
<gene>
    <name evidence="1" type="ORF">MHA02_15800</name>
</gene>